<dbReference type="GO" id="GO:0005886">
    <property type="term" value="C:plasma membrane"/>
    <property type="evidence" value="ECO:0007669"/>
    <property type="project" value="UniProtKB-SubCell"/>
</dbReference>
<dbReference type="Pfam" id="PF01810">
    <property type="entry name" value="LysE"/>
    <property type="match status" value="1"/>
</dbReference>
<evidence type="ECO:0000256" key="4">
    <source>
        <dbReference type="ARBA" id="ARBA00022989"/>
    </source>
</evidence>
<evidence type="ECO:0000256" key="3">
    <source>
        <dbReference type="ARBA" id="ARBA00022692"/>
    </source>
</evidence>
<dbReference type="InterPro" id="IPR001123">
    <property type="entry name" value="LeuE-type"/>
</dbReference>
<evidence type="ECO:0000256" key="6">
    <source>
        <dbReference type="SAM" id="Phobius"/>
    </source>
</evidence>
<dbReference type="Proteomes" id="UP000633136">
    <property type="component" value="Unassembled WGS sequence"/>
</dbReference>
<keyword evidence="8" id="KW-1185">Reference proteome</keyword>
<dbReference type="PANTHER" id="PTHR30086:SF20">
    <property type="entry name" value="ARGININE EXPORTER PROTEIN ARGO-RELATED"/>
    <property type="match status" value="1"/>
</dbReference>
<evidence type="ECO:0000313" key="8">
    <source>
        <dbReference type="Proteomes" id="UP000633136"/>
    </source>
</evidence>
<keyword evidence="2" id="KW-1003">Cell membrane</keyword>
<keyword evidence="3 6" id="KW-0812">Transmembrane</keyword>
<organism evidence="7 8">
    <name type="scientific">Nesterenkonia cremea</name>
    <dbReference type="NCBI Taxonomy" id="1882340"/>
    <lineage>
        <taxon>Bacteria</taxon>
        <taxon>Bacillati</taxon>
        <taxon>Actinomycetota</taxon>
        <taxon>Actinomycetes</taxon>
        <taxon>Micrococcales</taxon>
        <taxon>Micrococcaceae</taxon>
        <taxon>Nesterenkonia</taxon>
    </lineage>
</organism>
<reference evidence="7" key="1">
    <citation type="journal article" date="2014" name="Int. J. Syst. Evol. Microbiol.">
        <title>Complete genome sequence of Corynebacterium casei LMG S-19264T (=DSM 44701T), isolated from a smear-ripened cheese.</title>
        <authorList>
            <consortium name="US DOE Joint Genome Institute (JGI-PGF)"/>
            <person name="Walter F."/>
            <person name="Albersmeier A."/>
            <person name="Kalinowski J."/>
            <person name="Ruckert C."/>
        </authorList>
    </citation>
    <scope>NUCLEOTIDE SEQUENCE</scope>
    <source>
        <strain evidence="7">CGMCC 1.15388</strain>
    </source>
</reference>
<reference evidence="7" key="2">
    <citation type="submission" date="2020-09" db="EMBL/GenBank/DDBJ databases">
        <authorList>
            <person name="Sun Q."/>
            <person name="Zhou Y."/>
        </authorList>
    </citation>
    <scope>NUCLEOTIDE SEQUENCE</scope>
    <source>
        <strain evidence="7">CGMCC 1.15388</strain>
    </source>
</reference>
<dbReference type="EMBL" id="BMIS01000013">
    <property type="protein sequence ID" value="GGE75715.1"/>
    <property type="molecule type" value="Genomic_DNA"/>
</dbReference>
<comment type="caution">
    <text evidence="7">The sequence shown here is derived from an EMBL/GenBank/DDBJ whole genome shotgun (WGS) entry which is preliminary data.</text>
</comment>
<feature type="transmembrane region" description="Helical" evidence="6">
    <location>
        <begin position="183"/>
        <end position="206"/>
    </location>
</feature>
<proteinExistence type="predicted"/>
<accession>A0A917AU59</accession>
<protein>
    <submittedName>
        <fullName evidence="7">Membrane protein</fullName>
    </submittedName>
</protein>
<dbReference type="AlphaFoldDB" id="A0A917AU59"/>
<feature type="transmembrane region" description="Helical" evidence="6">
    <location>
        <begin position="110"/>
        <end position="131"/>
    </location>
</feature>
<evidence type="ECO:0000256" key="5">
    <source>
        <dbReference type="ARBA" id="ARBA00023136"/>
    </source>
</evidence>
<feature type="transmembrane region" description="Helical" evidence="6">
    <location>
        <begin position="143"/>
        <end position="171"/>
    </location>
</feature>
<feature type="transmembrane region" description="Helical" evidence="6">
    <location>
        <begin position="43"/>
        <end position="65"/>
    </location>
</feature>
<keyword evidence="4 6" id="KW-1133">Transmembrane helix</keyword>
<evidence type="ECO:0000256" key="1">
    <source>
        <dbReference type="ARBA" id="ARBA00004651"/>
    </source>
</evidence>
<dbReference type="PANTHER" id="PTHR30086">
    <property type="entry name" value="ARGININE EXPORTER PROTEIN ARGO"/>
    <property type="match status" value="1"/>
</dbReference>
<dbReference type="GO" id="GO:0015171">
    <property type="term" value="F:amino acid transmembrane transporter activity"/>
    <property type="evidence" value="ECO:0007669"/>
    <property type="project" value="TreeGrafter"/>
</dbReference>
<comment type="subcellular location">
    <subcellularLocation>
        <location evidence="1">Cell membrane</location>
        <topology evidence="1">Multi-pass membrane protein</topology>
    </subcellularLocation>
</comment>
<gene>
    <name evidence="7" type="ORF">GCM10011401_23800</name>
</gene>
<keyword evidence="5 6" id="KW-0472">Membrane</keyword>
<sequence length="208" mass="21977">MLDFTVLPQFIAVIMLFLLPPGQDMAYMVAVGFQGGRLAAVRAILGIGTGMSVYATGVSLGLGAVVESNPMILDAVRILGAAYLAWLAHQSIKHARSAVHGQTVEASGNWYLKGTVISITNPKIILFYLAVLPQFLGSASNSMAQMFMLGAVNVMSEVLLYGTLGLLAGSLHSKFTNSSKAPIVLNIIAGSVYLLLAIIIVVNLILSR</sequence>
<evidence type="ECO:0000313" key="7">
    <source>
        <dbReference type="EMBL" id="GGE75715.1"/>
    </source>
</evidence>
<name>A0A917AU59_9MICC</name>
<feature type="transmembrane region" description="Helical" evidence="6">
    <location>
        <begin position="6"/>
        <end position="22"/>
    </location>
</feature>
<evidence type="ECO:0000256" key="2">
    <source>
        <dbReference type="ARBA" id="ARBA00022475"/>
    </source>
</evidence>
<dbReference type="RefSeq" id="WP_188686025.1">
    <property type="nucleotide sequence ID" value="NZ_BMIS01000013.1"/>
</dbReference>